<feature type="compositionally biased region" description="Polar residues" evidence="1">
    <location>
        <begin position="43"/>
        <end position="53"/>
    </location>
</feature>
<dbReference type="EMBL" id="CDMC01000005">
    <property type="protein sequence ID" value="CEL05546.1"/>
    <property type="molecule type" value="Genomic_DNA"/>
</dbReference>
<organism evidence="2 3">
    <name type="scientific">Aspergillus calidoustus</name>
    <dbReference type="NCBI Taxonomy" id="454130"/>
    <lineage>
        <taxon>Eukaryota</taxon>
        <taxon>Fungi</taxon>
        <taxon>Dikarya</taxon>
        <taxon>Ascomycota</taxon>
        <taxon>Pezizomycotina</taxon>
        <taxon>Eurotiomycetes</taxon>
        <taxon>Eurotiomycetidae</taxon>
        <taxon>Eurotiales</taxon>
        <taxon>Aspergillaceae</taxon>
        <taxon>Aspergillus</taxon>
        <taxon>Aspergillus subgen. Nidulantes</taxon>
    </lineage>
</organism>
<protein>
    <submittedName>
        <fullName evidence="2">Uncharacterized protein</fullName>
    </submittedName>
</protein>
<feature type="compositionally biased region" description="Basic and acidic residues" evidence="1">
    <location>
        <begin position="272"/>
        <end position="287"/>
    </location>
</feature>
<dbReference type="OrthoDB" id="4225980at2759"/>
<keyword evidence="3" id="KW-1185">Reference proteome</keyword>
<sequence length="307" mass="34518">MHDITTFTSTSRTVPTFLSYCRKINNTPVQSYKMPPKRRKTSSRSAAQKQNHLSPPEHHVPTSPDSRAGAQEHDTNSDAPSQSHCDSPTEPMTPEDAFEPFLETDEEMPERTEHTLGGAEGHAVQKTGEGRAFSGSYNALKSYKGQYYSGMAVGGSHTWNYDQGVWKETKEEPDLWRIDYRTNKRRARRAPQGSGAPVGTEYHWLIVGHQHVKKVDANTYETVLEGSKYKLAYKSASSNTWSVPTVKKQREREVELLDDAKMRVQGLPPVSEKVKVEKQEKGQKKLDAMFGPARQGNVVGNKRKAEE</sequence>
<evidence type="ECO:0000256" key="1">
    <source>
        <dbReference type="SAM" id="MobiDB-lite"/>
    </source>
</evidence>
<feature type="region of interest" description="Disordered" evidence="1">
    <location>
        <begin position="269"/>
        <end position="307"/>
    </location>
</feature>
<accession>A0A0U5C982</accession>
<feature type="region of interest" description="Disordered" evidence="1">
    <location>
        <begin position="28"/>
        <end position="127"/>
    </location>
</feature>
<evidence type="ECO:0000313" key="3">
    <source>
        <dbReference type="Proteomes" id="UP000054771"/>
    </source>
</evidence>
<name>A0A0U5C982_ASPCI</name>
<feature type="compositionally biased region" description="Polar residues" evidence="1">
    <location>
        <begin position="77"/>
        <end position="86"/>
    </location>
</feature>
<feature type="compositionally biased region" description="Acidic residues" evidence="1">
    <location>
        <begin position="96"/>
        <end position="108"/>
    </location>
</feature>
<reference evidence="3" key="1">
    <citation type="journal article" date="2016" name="Genome Announc.">
        <title>Draft genome sequences of fungus Aspergillus calidoustus.</title>
        <authorList>
            <person name="Horn F."/>
            <person name="Linde J."/>
            <person name="Mattern D.J."/>
            <person name="Walther G."/>
            <person name="Guthke R."/>
            <person name="Scherlach K."/>
            <person name="Martin K."/>
            <person name="Brakhage A.A."/>
            <person name="Petzke L."/>
            <person name="Valiante V."/>
        </authorList>
    </citation>
    <scope>NUCLEOTIDE SEQUENCE [LARGE SCALE GENOMIC DNA]</scope>
    <source>
        <strain evidence="3">SF006504</strain>
    </source>
</reference>
<dbReference type="Proteomes" id="UP000054771">
    <property type="component" value="Unassembled WGS sequence"/>
</dbReference>
<evidence type="ECO:0000313" key="2">
    <source>
        <dbReference type="EMBL" id="CEL05546.1"/>
    </source>
</evidence>
<dbReference type="STRING" id="454130.A0A0U5C982"/>
<gene>
    <name evidence="2" type="ORF">ASPCAL06664</name>
</gene>
<dbReference type="AlphaFoldDB" id="A0A0U5C982"/>
<proteinExistence type="predicted"/>